<dbReference type="GO" id="GO:0043709">
    <property type="term" value="P:cell adhesion involved in single-species biofilm formation"/>
    <property type="evidence" value="ECO:0007669"/>
    <property type="project" value="TreeGrafter"/>
</dbReference>
<dbReference type="AlphaFoldDB" id="A0A1W0D7V4"/>
<evidence type="ECO:0000313" key="5">
    <source>
        <dbReference type="Proteomes" id="UP000192721"/>
    </source>
</evidence>
<keyword evidence="1 2" id="KW-0732">Signal</keyword>
<dbReference type="InterPro" id="IPR036937">
    <property type="entry name" value="Adhesion_dom_fimbrial_sf"/>
</dbReference>
<dbReference type="InterPro" id="IPR008966">
    <property type="entry name" value="Adhesion_dom_sf"/>
</dbReference>
<gene>
    <name evidence="4" type="ORF">B0T45_03760</name>
</gene>
<sequence length="323" mass="33368">MMSQSIIRVLRAWLCAILLCLPVTSHALACWNGASSSGSVTSTLSLPGNLYVSAAVPTGTVIWQSPLQTISVYCQQSLGENVYFWVNPKKAALAAGLQVGIIFNGQTYTQSNGAINTGIFVPVAGTISTTLQYSIVLLKTSGAPSSGTVAVSQYSVFQLDGVGGLNGYPGVNYNQLINGSVTFTPGGTCNLSTADVNRVVTLPTIGVSALPAVGSAAGSVSFTITANNCSTALHTATFSFSGTPDANNPILFANTSGTAKGVGVFMGTLADGRNIGANSTNNTRVVNIQSQTAQLPVFVEYMRTTTVVPGTLQSVVTLNMLYQ</sequence>
<name>A0A1W0D7V4_9NEIS</name>
<dbReference type="RefSeq" id="WP_081554643.1">
    <property type="nucleotide sequence ID" value="NZ_MUKV01000003.1"/>
</dbReference>
<dbReference type="Pfam" id="PF00419">
    <property type="entry name" value="Fimbrial"/>
    <property type="match status" value="1"/>
</dbReference>
<comment type="caution">
    <text evidence="4">The sequence shown here is derived from an EMBL/GenBank/DDBJ whole genome shotgun (WGS) entry which is preliminary data.</text>
</comment>
<dbReference type="Proteomes" id="UP000192721">
    <property type="component" value="Unassembled WGS sequence"/>
</dbReference>
<feature type="chain" id="PRO_5012912853" description="Fimbrial-type adhesion domain-containing protein" evidence="2">
    <location>
        <begin position="30"/>
        <end position="323"/>
    </location>
</feature>
<dbReference type="PANTHER" id="PTHR33420:SF3">
    <property type="entry name" value="FIMBRIAL SUBUNIT ELFA"/>
    <property type="match status" value="1"/>
</dbReference>
<protein>
    <recommendedName>
        <fullName evidence="3">Fimbrial-type adhesion domain-containing protein</fullName>
    </recommendedName>
</protein>
<evidence type="ECO:0000256" key="2">
    <source>
        <dbReference type="SAM" id="SignalP"/>
    </source>
</evidence>
<feature type="signal peptide" evidence="2">
    <location>
        <begin position="1"/>
        <end position="29"/>
    </location>
</feature>
<organism evidence="4 5">
    <name type="scientific">Chromobacterium haemolyticum</name>
    <dbReference type="NCBI Taxonomy" id="394935"/>
    <lineage>
        <taxon>Bacteria</taxon>
        <taxon>Pseudomonadati</taxon>
        <taxon>Pseudomonadota</taxon>
        <taxon>Betaproteobacteria</taxon>
        <taxon>Neisseriales</taxon>
        <taxon>Chromobacteriaceae</taxon>
        <taxon>Chromobacterium</taxon>
    </lineage>
</organism>
<dbReference type="PANTHER" id="PTHR33420">
    <property type="entry name" value="FIMBRIAL SUBUNIT ELFA-RELATED"/>
    <property type="match status" value="1"/>
</dbReference>
<dbReference type="EMBL" id="MUKV01000003">
    <property type="protein sequence ID" value="OQS43095.1"/>
    <property type="molecule type" value="Genomic_DNA"/>
</dbReference>
<proteinExistence type="predicted"/>
<dbReference type="SUPFAM" id="SSF49401">
    <property type="entry name" value="Bacterial adhesins"/>
    <property type="match status" value="1"/>
</dbReference>
<evidence type="ECO:0000259" key="3">
    <source>
        <dbReference type="Pfam" id="PF00419"/>
    </source>
</evidence>
<reference evidence="4 5" key="1">
    <citation type="submission" date="2017-02" db="EMBL/GenBank/DDBJ databases">
        <title>Chromobacterium haemolyticum H5244.</title>
        <authorList>
            <person name="Gulvik C.A."/>
        </authorList>
    </citation>
    <scope>NUCLEOTIDE SEQUENCE [LARGE SCALE GENOMIC DNA]</scope>
    <source>
        <strain evidence="4 5">H5244</strain>
    </source>
</reference>
<evidence type="ECO:0000313" key="4">
    <source>
        <dbReference type="EMBL" id="OQS43095.1"/>
    </source>
</evidence>
<feature type="domain" description="Fimbrial-type adhesion" evidence="3">
    <location>
        <begin position="180"/>
        <end position="323"/>
    </location>
</feature>
<dbReference type="InterPro" id="IPR000259">
    <property type="entry name" value="Adhesion_dom_fimbrial"/>
</dbReference>
<dbReference type="Gene3D" id="2.60.40.1090">
    <property type="entry name" value="Fimbrial-type adhesion domain"/>
    <property type="match status" value="1"/>
</dbReference>
<evidence type="ECO:0000256" key="1">
    <source>
        <dbReference type="ARBA" id="ARBA00022729"/>
    </source>
</evidence>
<dbReference type="GO" id="GO:0009289">
    <property type="term" value="C:pilus"/>
    <property type="evidence" value="ECO:0007669"/>
    <property type="project" value="InterPro"/>
</dbReference>
<accession>A0A1W0D7V4</accession>
<dbReference type="InterPro" id="IPR050263">
    <property type="entry name" value="Bact_Fimbrial_Adh_Pro"/>
</dbReference>